<dbReference type="Proteomes" id="UP000239156">
    <property type="component" value="Unassembled WGS sequence"/>
</dbReference>
<gene>
    <name evidence="1" type="ORF">PSTT_03937</name>
</gene>
<sequence length="111" mass="12495">MNETKLGGPDNHALGIAVVFESITVKSFPPEHQHSKIEMPKFETPKIEIPRMSTPEANWMWVYNSMRIALDGFNKPILVYPGSFRSVESPTLTITPDRILSGPNFRPTSIL</sequence>
<proteinExistence type="predicted"/>
<protein>
    <submittedName>
        <fullName evidence="1">Uncharacterized protein</fullName>
    </submittedName>
</protein>
<dbReference type="EMBL" id="PKSL01000026">
    <property type="protein sequence ID" value="POW13173.1"/>
    <property type="molecule type" value="Genomic_DNA"/>
</dbReference>
<dbReference type="AlphaFoldDB" id="A0A2S4VUI4"/>
<evidence type="ECO:0000313" key="2">
    <source>
        <dbReference type="Proteomes" id="UP000239156"/>
    </source>
</evidence>
<dbReference type="VEuPathDB" id="FungiDB:PSTT_03937"/>
<comment type="caution">
    <text evidence="1">The sequence shown here is derived from an EMBL/GenBank/DDBJ whole genome shotgun (WGS) entry which is preliminary data.</text>
</comment>
<evidence type="ECO:0000313" key="1">
    <source>
        <dbReference type="EMBL" id="POW13173.1"/>
    </source>
</evidence>
<reference evidence="1" key="1">
    <citation type="submission" date="2017-12" db="EMBL/GenBank/DDBJ databases">
        <title>Gene loss provides genomic basis for host adaptation in cereal stripe rust fungi.</title>
        <authorList>
            <person name="Xia C."/>
        </authorList>
    </citation>
    <scope>NUCLEOTIDE SEQUENCE [LARGE SCALE GENOMIC DNA]</scope>
    <source>
        <strain evidence="1">93-210</strain>
    </source>
</reference>
<name>A0A2S4VUI4_9BASI</name>
<accession>A0A2S4VUI4</accession>
<keyword evidence="2" id="KW-1185">Reference proteome</keyword>
<dbReference type="VEuPathDB" id="FungiDB:PSHT_10499"/>
<organism evidence="1 2">
    <name type="scientific">Puccinia striiformis</name>
    <dbReference type="NCBI Taxonomy" id="27350"/>
    <lineage>
        <taxon>Eukaryota</taxon>
        <taxon>Fungi</taxon>
        <taxon>Dikarya</taxon>
        <taxon>Basidiomycota</taxon>
        <taxon>Pucciniomycotina</taxon>
        <taxon>Pucciniomycetes</taxon>
        <taxon>Pucciniales</taxon>
        <taxon>Pucciniaceae</taxon>
        <taxon>Puccinia</taxon>
    </lineage>
</organism>